<dbReference type="Proteomes" id="UP000629619">
    <property type="component" value="Unassembled WGS sequence"/>
</dbReference>
<keyword evidence="1" id="KW-1133">Transmembrane helix</keyword>
<gene>
    <name evidence="2" type="ORF">Asi03nite_65420</name>
</gene>
<evidence type="ECO:0000313" key="3">
    <source>
        <dbReference type="Proteomes" id="UP000629619"/>
    </source>
</evidence>
<keyword evidence="3" id="KW-1185">Reference proteome</keyword>
<evidence type="ECO:0000256" key="1">
    <source>
        <dbReference type="SAM" id="Phobius"/>
    </source>
</evidence>
<keyword evidence="1" id="KW-0812">Transmembrane</keyword>
<evidence type="ECO:0008006" key="4">
    <source>
        <dbReference type="Google" id="ProtNLM"/>
    </source>
</evidence>
<protein>
    <recommendedName>
        <fullName evidence="4">CcmD family protein</fullName>
    </recommendedName>
</protein>
<comment type="caution">
    <text evidence="2">The sequence shown here is derived from an EMBL/GenBank/DDBJ whole genome shotgun (WGS) entry which is preliminary data.</text>
</comment>
<reference evidence="2" key="1">
    <citation type="submission" date="2021-01" db="EMBL/GenBank/DDBJ databases">
        <title>Whole genome shotgun sequence of Actinoplanes siamensis NBRC 109076.</title>
        <authorList>
            <person name="Komaki H."/>
            <person name="Tamura T."/>
        </authorList>
    </citation>
    <scope>NUCLEOTIDE SEQUENCE</scope>
    <source>
        <strain evidence="2">NBRC 109076</strain>
    </source>
</reference>
<organism evidence="2 3">
    <name type="scientific">Actinoplanes siamensis</name>
    <dbReference type="NCBI Taxonomy" id="1223317"/>
    <lineage>
        <taxon>Bacteria</taxon>
        <taxon>Bacillati</taxon>
        <taxon>Actinomycetota</taxon>
        <taxon>Actinomycetes</taxon>
        <taxon>Micromonosporales</taxon>
        <taxon>Micromonosporaceae</taxon>
        <taxon>Actinoplanes</taxon>
    </lineage>
</organism>
<dbReference type="EMBL" id="BOMW01000072">
    <property type="protein sequence ID" value="GIF09004.1"/>
    <property type="molecule type" value="Genomic_DNA"/>
</dbReference>
<evidence type="ECO:0000313" key="2">
    <source>
        <dbReference type="EMBL" id="GIF09004.1"/>
    </source>
</evidence>
<sequence length="68" mass="7485">MRPPPASRPTPARCCAATPIGEPDTVRYACYLAIAAIWLAAFAYTVHQYRLHRDEDRLVVAEAATRAA</sequence>
<name>A0A919ND32_9ACTN</name>
<dbReference type="AlphaFoldDB" id="A0A919ND32"/>
<accession>A0A919ND32</accession>
<dbReference type="RefSeq" id="WP_203684338.1">
    <property type="nucleotide sequence ID" value="NZ_BOMW01000072.1"/>
</dbReference>
<feature type="transmembrane region" description="Helical" evidence="1">
    <location>
        <begin position="26"/>
        <end position="47"/>
    </location>
</feature>
<proteinExistence type="predicted"/>
<keyword evidence="1" id="KW-0472">Membrane</keyword>